<dbReference type="GO" id="GO:0032259">
    <property type="term" value="P:methylation"/>
    <property type="evidence" value="ECO:0007669"/>
    <property type="project" value="UniProtKB-KW"/>
</dbReference>
<protein>
    <submittedName>
        <fullName evidence="2">Methylcobamide--CoM methyltransferase</fullName>
    </submittedName>
</protein>
<gene>
    <name evidence="2" type="ORF">Selli1_20460</name>
</gene>
<keyword evidence="2" id="KW-0808">Transferase</keyword>
<dbReference type="PANTHER" id="PTHR47099:SF1">
    <property type="entry name" value="METHYLCOBAMIDE:COM METHYLTRANSFERASE MTBA"/>
    <property type="match status" value="1"/>
</dbReference>
<dbReference type="InterPro" id="IPR000257">
    <property type="entry name" value="Uroporphyrinogen_deCOase"/>
</dbReference>
<dbReference type="Proteomes" id="UP001145145">
    <property type="component" value="Unassembled WGS sequence"/>
</dbReference>
<feature type="domain" description="Uroporphyrinogen decarboxylase (URO-D)" evidence="1">
    <location>
        <begin position="27"/>
        <end position="195"/>
    </location>
</feature>
<dbReference type="RefSeq" id="WP_281872941.1">
    <property type="nucleotide sequence ID" value="NZ_BSBO01000020.1"/>
</dbReference>
<dbReference type="InterPro" id="IPR038071">
    <property type="entry name" value="UROD/MetE-like_sf"/>
</dbReference>
<accession>A0A9W6C6U4</accession>
<comment type="caution">
    <text evidence="2">The sequence shown here is derived from an EMBL/GenBank/DDBJ whole genome shotgun (WGS) entry which is preliminary data.</text>
</comment>
<proteinExistence type="predicted"/>
<dbReference type="AlphaFoldDB" id="A0A9W6C6U4"/>
<evidence type="ECO:0000313" key="2">
    <source>
        <dbReference type="EMBL" id="GLG04872.1"/>
    </source>
</evidence>
<evidence type="ECO:0000259" key="1">
    <source>
        <dbReference type="Pfam" id="PF01208"/>
    </source>
</evidence>
<dbReference type="SUPFAM" id="SSF51726">
    <property type="entry name" value="UROD/MetE-like"/>
    <property type="match status" value="1"/>
</dbReference>
<organism evidence="2 3">
    <name type="scientific">Sellimonas catena</name>
    <dbReference type="NCBI Taxonomy" id="2994035"/>
    <lineage>
        <taxon>Bacteria</taxon>
        <taxon>Bacillati</taxon>
        <taxon>Bacillota</taxon>
        <taxon>Clostridia</taxon>
        <taxon>Lachnospirales</taxon>
        <taxon>Lachnospiraceae</taxon>
        <taxon>Sellimonas</taxon>
    </lineage>
</organism>
<keyword evidence="3" id="KW-1185">Reference proteome</keyword>
<reference evidence="2 3" key="1">
    <citation type="journal article" date="2023" name="Int. J. Syst. Evol. Microbiol.">
        <title>Sellimonas catena sp. nov., isolated from human faeces.</title>
        <authorList>
            <person name="Hisatomi A."/>
            <person name="Ohkuma M."/>
            <person name="Sakamoto M."/>
        </authorList>
    </citation>
    <scope>NUCLEOTIDE SEQUENCE [LARGE SCALE GENOMIC DNA]</scope>
    <source>
        <strain evidence="2 3">12EGH17</strain>
    </source>
</reference>
<dbReference type="Gene3D" id="3.20.20.210">
    <property type="match status" value="1"/>
</dbReference>
<dbReference type="Pfam" id="PF01208">
    <property type="entry name" value="URO-D"/>
    <property type="match status" value="1"/>
</dbReference>
<keyword evidence="2" id="KW-0489">Methyltransferase</keyword>
<dbReference type="GO" id="GO:0008168">
    <property type="term" value="F:methyltransferase activity"/>
    <property type="evidence" value="ECO:0007669"/>
    <property type="project" value="UniProtKB-KW"/>
</dbReference>
<dbReference type="PANTHER" id="PTHR47099">
    <property type="entry name" value="METHYLCOBAMIDE:COM METHYLTRANSFERASE MTBA"/>
    <property type="match status" value="1"/>
</dbReference>
<name>A0A9W6C6U4_9FIRM</name>
<dbReference type="EMBL" id="BSBO01000020">
    <property type="protein sequence ID" value="GLG04872.1"/>
    <property type="molecule type" value="Genomic_DNA"/>
</dbReference>
<evidence type="ECO:0000313" key="3">
    <source>
        <dbReference type="Proteomes" id="UP001145145"/>
    </source>
</evidence>
<sequence length="293" mass="32907">MIQDYMCRPEASDQGITGLIREYDLPVPEIYKKREQMIKAAVLEREKRKKPFCTLPFDHTLEAENMGGNIRYGNEKAGPRAAAPVCSSLEELSFLSRMDPESGRMAETLAACRMLREQGEEVVFQMSGPYTIWNTLIELKQVFKAVRKTPEQVEALFQKLEEDLLGLLLEVKKNGVRMVSYADSAGGLSILGPRMLEWTTDVFTAPFLRKAEHILGQEMVMILCPKTACALEDTGSAVREEIALPEEMTYQKACIYAAGKARFPAQMCINGGGSVLKNKTLQVIRLCRNEIEE</sequence>
<dbReference type="GO" id="GO:0006779">
    <property type="term" value="P:porphyrin-containing compound biosynthetic process"/>
    <property type="evidence" value="ECO:0007669"/>
    <property type="project" value="InterPro"/>
</dbReference>
<dbReference type="GO" id="GO:0004853">
    <property type="term" value="F:uroporphyrinogen decarboxylase activity"/>
    <property type="evidence" value="ECO:0007669"/>
    <property type="project" value="InterPro"/>
</dbReference>
<dbReference type="InterPro" id="IPR052024">
    <property type="entry name" value="Methanogen_methyltrans"/>
</dbReference>